<dbReference type="RefSeq" id="XP_007742115.1">
    <property type="nucleotide sequence ID" value="XM_007743925.1"/>
</dbReference>
<dbReference type="Proteomes" id="UP000019471">
    <property type="component" value="Unassembled WGS sequence"/>
</dbReference>
<dbReference type="HOGENOM" id="CLU_148131_0_0_1"/>
<protein>
    <recommendedName>
        <fullName evidence="1">BTB domain-containing protein</fullName>
    </recommendedName>
</protein>
<evidence type="ECO:0000313" key="3">
    <source>
        <dbReference type="Proteomes" id="UP000019471"/>
    </source>
</evidence>
<dbReference type="PANTHER" id="PTHR14499:SF136">
    <property type="entry name" value="GH08630P"/>
    <property type="match status" value="1"/>
</dbReference>
<evidence type="ECO:0000259" key="1">
    <source>
        <dbReference type="PROSITE" id="PS50097"/>
    </source>
</evidence>
<dbReference type="InterPro" id="IPR000210">
    <property type="entry name" value="BTB/POZ_dom"/>
</dbReference>
<dbReference type="GeneID" id="19188042"/>
<dbReference type="AlphaFoldDB" id="W9WZA8"/>
<comment type="caution">
    <text evidence="2">The sequence shown here is derived from an EMBL/GenBank/DDBJ whole genome shotgun (WGS) entry which is preliminary data.</text>
</comment>
<dbReference type="EMBL" id="AMGX01000004">
    <property type="protein sequence ID" value="EXJ73552.1"/>
    <property type="molecule type" value="Genomic_DNA"/>
</dbReference>
<feature type="non-terminal residue" evidence="2">
    <location>
        <position position="123"/>
    </location>
</feature>
<dbReference type="OrthoDB" id="2414723at2759"/>
<name>W9WZA8_9EURO</name>
<feature type="domain" description="BTB" evidence="1">
    <location>
        <begin position="7"/>
        <end position="68"/>
    </location>
</feature>
<proteinExistence type="predicted"/>
<sequence length="123" mass="14080">PMTTATKIINLNVGGRIFTTLISTLTSQSTFFTALLLDRWESEDCLVDGNLFVDANPDLFQHILDYLRRSIPPVFWTRVNGFDFALYAALLQEARYFGIAALEKWIAEQHYLRAITIHQSIQV</sequence>
<dbReference type="eggNOG" id="KOG2714">
    <property type="taxonomic scope" value="Eukaryota"/>
</dbReference>
<evidence type="ECO:0000313" key="2">
    <source>
        <dbReference type="EMBL" id="EXJ73552.1"/>
    </source>
</evidence>
<dbReference type="CDD" id="cd18316">
    <property type="entry name" value="BTB_POZ_KCTD-like"/>
    <property type="match status" value="1"/>
</dbReference>
<dbReference type="InterPro" id="IPR011333">
    <property type="entry name" value="SKP1/BTB/POZ_sf"/>
</dbReference>
<keyword evidence="3" id="KW-1185">Reference proteome</keyword>
<dbReference type="PROSITE" id="PS50097">
    <property type="entry name" value="BTB"/>
    <property type="match status" value="1"/>
</dbReference>
<dbReference type="Pfam" id="PF02214">
    <property type="entry name" value="BTB_2"/>
    <property type="match status" value="1"/>
</dbReference>
<dbReference type="Gene3D" id="3.30.710.10">
    <property type="entry name" value="Potassium Channel Kv1.1, Chain A"/>
    <property type="match status" value="1"/>
</dbReference>
<reference evidence="2 3" key="1">
    <citation type="submission" date="2013-03" db="EMBL/GenBank/DDBJ databases">
        <title>The Genome Sequence of Cladophialophora psammophila CBS 110553.</title>
        <authorList>
            <consortium name="The Broad Institute Genomics Platform"/>
            <person name="Cuomo C."/>
            <person name="de Hoog S."/>
            <person name="Gorbushina A."/>
            <person name="Walker B."/>
            <person name="Young S.K."/>
            <person name="Zeng Q."/>
            <person name="Gargeya S."/>
            <person name="Fitzgerald M."/>
            <person name="Haas B."/>
            <person name="Abouelleil A."/>
            <person name="Allen A.W."/>
            <person name="Alvarado L."/>
            <person name="Arachchi H.M."/>
            <person name="Berlin A.M."/>
            <person name="Chapman S.B."/>
            <person name="Gainer-Dewar J."/>
            <person name="Goldberg J."/>
            <person name="Griggs A."/>
            <person name="Gujja S."/>
            <person name="Hansen M."/>
            <person name="Howarth C."/>
            <person name="Imamovic A."/>
            <person name="Ireland A."/>
            <person name="Larimer J."/>
            <person name="McCowan C."/>
            <person name="Murphy C."/>
            <person name="Pearson M."/>
            <person name="Poon T.W."/>
            <person name="Priest M."/>
            <person name="Roberts A."/>
            <person name="Saif S."/>
            <person name="Shea T."/>
            <person name="Sisk P."/>
            <person name="Sykes S."/>
            <person name="Wortman J."/>
            <person name="Nusbaum C."/>
            <person name="Birren B."/>
        </authorList>
    </citation>
    <scope>NUCLEOTIDE SEQUENCE [LARGE SCALE GENOMIC DNA]</scope>
    <source>
        <strain evidence="2 3">CBS 110553</strain>
    </source>
</reference>
<dbReference type="STRING" id="1182543.W9WZA8"/>
<feature type="non-terminal residue" evidence="2">
    <location>
        <position position="1"/>
    </location>
</feature>
<dbReference type="SUPFAM" id="SSF54695">
    <property type="entry name" value="POZ domain"/>
    <property type="match status" value="1"/>
</dbReference>
<dbReference type="InterPro" id="IPR003131">
    <property type="entry name" value="T1-type_BTB"/>
</dbReference>
<dbReference type="GO" id="GO:0051260">
    <property type="term" value="P:protein homooligomerization"/>
    <property type="evidence" value="ECO:0007669"/>
    <property type="project" value="InterPro"/>
</dbReference>
<gene>
    <name evidence="2" type="ORF">A1O5_03313</name>
</gene>
<dbReference type="PANTHER" id="PTHR14499">
    <property type="entry name" value="POTASSIUM CHANNEL TETRAMERIZATION DOMAIN-CONTAINING"/>
    <property type="match status" value="1"/>
</dbReference>
<dbReference type="SMART" id="SM00225">
    <property type="entry name" value="BTB"/>
    <property type="match status" value="1"/>
</dbReference>
<accession>W9WZA8</accession>
<organism evidence="2 3">
    <name type="scientific">Cladophialophora psammophila CBS 110553</name>
    <dbReference type="NCBI Taxonomy" id="1182543"/>
    <lineage>
        <taxon>Eukaryota</taxon>
        <taxon>Fungi</taxon>
        <taxon>Dikarya</taxon>
        <taxon>Ascomycota</taxon>
        <taxon>Pezizomycotina</taxon>
        <taxon>Eurotiomycetes</taxon>
        <taxon>Chaetothyriomycetidae</taxon>
        <taxon>Chaetothyriales</taxon>
        <taxon>Herpotrichiellaceae</taxon>
        <taxon>Cladophialophora</taxon>
    </lineage>
</organism>